<dbReference type="Pfam" id="PF00916">
    <property type="entry name" value="Sulfate_transp"/>
    <property type="match status" value="1"/>
</dbReference>
<dbReference type="InterPro" id="IPR002645">
    <property type="entry name" value="STAS_dom"/>
</dbReference>
<feature type="transmembrane region" description="Helical" evidence="6">
    <location>
        <begin position="543"/>
        <end position="566"/>
    </location>
</feature>
<feature type="transmembrane region" description="Helical" evidence="6">
    <location>
        <begin position="287"/>
        <end position="307"/>
    </location>
</feature>
<dbReference type="InterPro" id="IPR036513">
    <property type="entry name" value="STAS_dom_sf"/>
</dbReference>
<feature type="transmembrane region" description="Helical" evidence="6">
    <location>
        <begin position="377"/>
        <end position="401"/>
    </location>
</feature>
<dbReference type="Pfam" id="PF00027">
    <property type="entry name" value="cNMP_binding"/>
    <property type="match status" value="1"/>
</dbReference>
<evidence type="ECO:0000313" key="10">
    <source>
        <dbReference type="Proteomes" id="UP000186594"/>
    </source>
</evidence>
<name>A0A1U7LV18_NEOID</name>
<dbReference type="InterPro" id="IPR000595">
    <property type="entry name" value="cNMP-bd_dom"/>
</dbReference>
<comment type="subcellular location">
    <subcellularLocation>
        <location evidence="1">Membrane</location>
        <topology evidence="1">Multi-pass membrane protein</topology>
    </subcellularLocation>
</comment>
<evidence type="ECO:0000256" key="2">
    <source>
        <dbReference type="ARBA" id="ARBA00022692"/>
    </source>
</evidence>
<feature type="transmembrane region" description="Helical" evidence="6">
    <location>
        <begin position="486"/>
        <end position="505"/>
    </location>
</feature>
<dbReference type="GO" id="GO:0034618">
    <property type="term" value="F:arginine binding"/>
    <property type="evidence" value="ECO:0007669"/>
    <property type="project" value="EnsemblFungi"/>
</dbReference>
<dbReference type="CDD" id="cd07042">
    <property type="entry name" value="STAS_SulP_like_sulfate_transporter"/>
    <property type="match status" value="1"/>
</dbReference>
<feature type="transmembrane region" description="Helical" evidence="6">
    <location>
        <begin position="460"/>
        <end position="480"/>
    </location>
</feature>
<feature type="region of interest" description="Disordered" evidence="5">
    <location>
        <begin position="45"/>
        <end position="76"/>
    </location>
</feature>
<keyword evidence="4 6" id="KW-0472">Membrane</keyword>
<dbReference type="SUPFAM" id="SSF52091">
    <property type="entry name" value="SpoIIaa-like"/>
    <property type="match status" value="1"/>
</dbReference>
<reference evidence="9 10" key="1">
    <citation type="submission" date="2016-04" db="EMBL/GenBank/DDBJ databases">
        <title>Evolutionary innovation and constraint leading to complex multicellularity in the Ascomycota.</title>
        <authorList>
            <person name="Cisse O."/>
            <person name="Nguyen A."/>
            <person name="Hewitt D.A."/>
            <person name="Jedd G."/>
            <person name="Stajich J.E."/>
        </authorList>
    </citation>
    <scope>NUCLEOTIDE SEQUENCE [LARGE SCALE GENOMIC DNA]</scope>
    <source>
        <strain evidence="9 10">DAH-3</strain>
    </source>
</reference>
<keyword evidence="2 6" id="KW-0812">Transmembrane</keyword>
<dbReference type="Gene3D" id="3.30.750.24">
    <property type="entry name" value="STAS domain"/>
    <property type="match status" value="1"/>
</dbReference>
<feature type="compositionally biased region" description="Polar residues" evidence="5">
    <location>
        <begin position="217"/>
        <end position="235"/>
    </location>
</feature>
<feature type="transmembrane region" description="Helical" evidence="6">
    <location>
        <begin position="327"/>
        <end position="345"/>
    </location>
</feature>
<dbReference type="EMBL" id="LXFE01000203">
    <property type="protein sequence ID" value="OLL26361.1"/>
    <property type="molecule type" value="Genomic_DNA"/>
</dbReference>
<dbReference type="InterPro" id="IPR052706">
    <property type="entry name" value="Membrane-Transporter-like"/>
</dbReference>
<keyword evidence="3 6" id="KW-1133">Transmembrane helix</keyword>
<sequence>EESALPGSEFCRHGFVPPPFRHSPALARRLLNVVICPSKLMSMSTHHSYKRPQRSSQMSQDQPEHHWSSGGNSLHVDHINQESSQAGNRQTQSDAFSSSLSFQWAPRSFLSPAVSSAVEKVDISQGYTEQLSSVRKTTAQLAAEHPVMEVSEPPSPVYVLLPRTTGMESSLTQLLKNSPSPPIGSQALSESRIPGEMLQATQAYEDLETQLLPLEDNGSTTEHLSTSHSRNSSISDLEEHYTDRKSKNWTTQFRKPVDFAVKSLTSVRKLKRRDFIRELLIKPAKSLPAVMLGSLLNILDALSYGMILFPLSSPVFKHLGPDGISMFYVSCIISQLVFSCGGSIFRGGIGSEMIEVVPFFHQMAFSILSQIGEDKPAAVISTTIASFAMSSIITGIAFLALGCMKLGSLTGFFPRHILVGCIGGVGWFLFITGIEVCTRLPADFAYDLETIGYIFQSHEFLLWIIPFSLALLLLILQRYWKNSSYLVPAYFVIIPAIFHIITAIVPQIDLSHLRKHGWVFQAPKVDTSWYHFYTLFDFAKVDWAALISTIPIMLALTFFGILHVPINVPSLGISLNEDDVNLDRELIAHGISNALSGCLGSVQNYLVYTNSLLFIRSGGNSRLAGILLAAATTGILLSGPAMIGFIPVMVVGALIFNLGMDLLREALVDTWDKLDRLEYFTVVAIIFSMAAWDFVFGILVGIVLACLTFVLATSRKRSIRAVMSGTICGSTVRRPPFQQRFLKKVGHQIQVIKLGGHLFFGTIAAVETEIKERVETRNYFSMPIRYLIMDFSLTYNVDFSAAEAFKRIKRSLDRQGVQFVLCGVTVDSEIGRALRFVGVWDTTHHDGVWAFETLNAALEICENELLQTYTKKREAVLARPRTDPSVFICSRFWKTYQIVAVDLKVFSTPQIYMQSYNSPRQNLLRDAANDALREETAASAHMFVTIHSQQPFQLLKYVLADITDKGDDFWIRLASAFVHERIPPSTILWRQGATANEFYVLETGILKATYDFDLGENLLNETILSNTLCGELPFLSETPRTATVAADTEVVAWKMNRENWNALDQDIRFDILKIGMRLTCERMSTITSYVCLVTSTSFFPDD</sequence>
<feature type="transmembrane region" description="Helical" evidence="6">
    <location>
        <begin position="413"/>
        <end position="431"/>
    </location>
</feature>
<feature type="region of interest" description="Disordered" evidence="5">
    <location>
        <begin position="217"/>
        <end position="237"/>
    </location>
</feature>
<evidence type="ECO:0008006" key="11">
    <source>
        <dbReference type="Google" id="ProtNLM"/>
    </source>
</evidence>
<gene>
    <name evidence="9" type="ORF">NEOLI_002492</name>
</gene>
<dbReference type="SMART" id="SM00100">
    <property type="entry name" value="cNMP"/>
    <property type="match status" value="1"/>
</dbReference>
<dbReference type="PROSITE" id="PS50042">
    <property type="entry name" value="CNMP_BINDING_3"/>
    <property type="match status" value="1"/>
</dbReference>
<evidence type="ECO:0000259" key="8">
    <source>
        <dbReference type="PROSITE" id="PS50801"/>
    </source>
</evidence>
<dbReference type="OMA" id="ENEDFWF"/>
<evidence type="ECO:0000256" key="3">
    <source>
        <dbReference type="ARBA" id="ARBA00022989"/>
    </source>
</evidence>
<dbReference type="InterPro" id="IPR018490">
    <property type="entry name" value="cNMP-bd_dom_sf"/>
</dbReference>
<evidence type="ECO:0000256" key="4">
    <source>
        <dbReference type="ARBA" id="ARBA00023136"/>
    </source>
</evidence>
<feature type="non-terminal residue" evidence="9">
    <location>
        <position position="1"/>
    </location>
</feature>
<dbReference type="Gene3D" id="2.60.120.10">
    <property type="entry name" value="Jelly Rolls"/>
    <property type="match status" value="1"/>
</dbReference>
<dbReference type="GO" id="GO:0015174">
    <property type="term" value="F:basic amino acid transmembrane transporter activity"/>
    <property type="evidence" value="ECO:0007669"/>
    <property type="project" value="EnsemblFungi"/>
</dbReference>
<evidence type="ECO:0000259" key="7">
    <source>
        <dbReference type="PROSITE" id="PS50042"/>
    </source>
</evidence>
<organism evidence="9 10">
    <name type="scientific">Neolecta irregularis (strain DAH-3)</name>
    <dbReference type="NCBI Taxonomy" id="1198029"/>
    <lineage>
        <taxon>Eukaryota</taxon>
        <taxon>Fungi</taxon>
        <taxon>Dikarya</taxon>
        <taxon>Ascomycota</taxon>
        <taxon>Taphrinomycotina</taxon>
        <taxon>Neolectales</taxon>
        <taxon>Neolectaceae</taxon>
        <taxon>Neolecta</taxon>
    </lineage>
</organism>
<evidence type="ECO:0000313" key="9">
    <source>
        <dbReference type="EMBL" id="OLL26361.1"/>
    </source>
</evidence>
<dbReference type="PANTHER" id="PTHR43310">
    <property type="entry name" value="SULFATE TRANSPORTER YBAR-RELATED"/>
    <property type="match status" value="1"/>
</dbReference>
<dbReference type="CDD" id="cd00038">
    <property type="entry name" value="CAP_ED"/>
    <property type="match status" value="1"/>
</dbReference>
<dbReference type="STRING" id="1198029.A0A1U7LV18"/>
<feature type="transmembrane region" description="Helical" evidence="6">
    <location>
        <begin position="626"/>
        <end position="659"/>
    </location>
</feature>
<keyword evidence="10" id="KW-1185">Reference proteome</keyword>
<dbReference type="GO" id="GO:0000329">
    <property type="term" value="C:fungal-type vacuole membrane"/>
    <property type="evidence" value="ECO:0007669"/>
    <property type="project" value="EnsemblFungi"/>
</dbReference>
<evidence type="ECO:0000256" key="1">
    <source>
        <dbReference type="ARBA" id="ARBA00004141"/>
    </source>
</evidence>
<dbReference type="SUPFAM" id="SSF51206">
    <property type="entry name" value="cAMP-binding domain-like"/>
    <property type="match status" value="1"/>
</dbReference>
<dbReference type="InterPro" id="IPR014710">
    <property type="entry name" value="RmlC-like_jellyroll"/>
</dbReference>
<evidence type="ECO:0000256" key="6">
    <source>
        <dbReference type="SAM" id="Phobius"/>
    </source>
</evidence>
<dbReference type="Pfam" id="PF01740">
    <property type="entry name" value="STAS"/>
    <property type="match status" value="1"/>
</dbReference>
<dbReference type="PANTHER" id="PTHR43310:SF4">
    <property type="entry name" value="AFR304WP"/>
    <property type="match status" value="1"/>
</dbReference>
<dbReference type="InterPro" id="IPR011547">
    <property type="entry name" value="SLC26A/SulP_dom"/>
</dbReference>
<dbReference type="PROSITE" id="PS50801">
    <property type="entry name" value="STAS"/>
    <property type="match status" value="1"/>
</dbReference>
<proteinExistence type="predicted"/>
<evidence type="ECO:0000256" key="5">
    <source>
        <dbReference type="SAM" id="MobiDB-lite"/>
    </source>
</evidence>
<protein>
    <recommendedName>
        <fullName evidence="11">Sulfate transporter</fullName>
    </recommendedName>
</protein>
<comment type="caution">
    <text evidence="9">The sequence shown here is derived from an EMBL/GenBank/DDBJ whole genome shotgun (WGS) entry which is preliminary data.</text>
</comment>
<accession>A0A1U7LV18</accession>
<dbReference type="GO" id="GO:0034490">
    <property type="term" value="P:basic amino acid transmembrane import into vacuole"/>
    <property type="evidence" value="ECO:0007669"/>
    <property type="project" value="EnsemblFungi"/>
</dbReference>
<feature type="transmembrane region" description="Helical" evidence="6">
    <location>
        <begin position="679"/>
        <end position="712"/>
    </location>
</feature>
<dbReference type="Proteomes" id="UP000186594">
    <property type="component" value="Unassembled WGS sequence"/>
</dbReference>
<dbReference type="OrthoDB" id="409725at2759"/>
<feature type="domain" description="Cyclic nucleotide-binding" evidence="7">
    <location>
        <begin position="972"/>
        <end position="1063"/>
    </location>
</feature>
<feature type="domain" description="STAS" evidence="8">
    <location>
        <begin position="751"/>
        <end position="861"/>
    </location>
</feature>
<dbReference type="AlphaFoldDB" id="A0A1U7LV18"/>